<keyword evidence="3" id="KW-1185">Reference proteome</keyword>
<protein>
    <recommendedName>
        <fullName evidence="4">SMODS-associating 2TM beta-strand rich effector domain-containing protein</fullName>
    </recommendedName>
</protein>
<feature type="transmembrane region" description="Helical" evidence="1">
    <location>
        <begin position="12"/>
        <end position="36"/>
    </location>
</feature>
<name>A0ABS6E142_9FIRM</name>
<dbReference type="RefSeq" id="WP_216515779.1">
    <property type="nucleotide sequence ID" value="NZ_JAHLPM010000001.1"/>
</dbReference>
<feature type="transmembrane region" description="Helical" evidence="1">
    <location>
        <begin position="48"/>
        <end position="66"/>
    </location>
</feature>
<evidence type="ECO:0000313" key="3">
    <source>
        <dbReference type="Proteomes" id="UP000749471"/>
    </source>
</evidence>
<organism evidence="2 3">
    <name type="scientific">Tissierella simiarum</name>
    <dbReference type="NCBI Taxonomy" id="2841534"/>
    <lineage>
        <taxon>Bacteria</taxon>
        <taxon>Bacillati</taxon>
        <taxon>Bacillota</taxon>
        <taxon>Tissierellia</taxon>
        <taxon>Tissierellales</taxon>
        <taxon>Tissierellaceae</taxon>
        <taxon>Tissierella</taxon>
    </lineage>
</organism>
<reference evidence="2 3" key="1">
    <citation type="submission" date="2021-06" db="EMBL/GenBank/DDBJ databases">
        <authorList>
            <person name="Sun Q."/>
            <person name="Li D."/>
        </authorList>
    </citation>
    <scope>NUCLEOTIDE SEQUENCE [LARGE SCALE GENOMIC DNA]</scope>
    <source>
        <strain evidence="2 3">MSJ-40</strain>
    </source>
</reference>
<dbReference type="Proteomes" id="UP000749471">
    <property type="component" value="Unassembled WGS sequence"/>
</dbReference>
<dbReference type="EMBL" id="JAHLPM010000001">
    <property type="protein sequence ID" value="MBU5436512.1"/>
    <property type="molecule type" value="Genomic_DNA"/>
</dbReference>
<evidence type="ECO:0000313" key="2">
    <source>
        <dbReference type="EMBL" id="MBU5436512.1"/>
    </source>
</evidence>
<evidence type="ECO:0008006" key="4">
    <source>
        <dbReference type="Google" id="ProtNLM"/>
    </source>
</evidence>
<keyword evidence="1" id="KW-1133">Transmembrane helix</keyword>
<evidence type="ECO:0000256" key="1">
    <source>
        <dbReference type="SAM" id="Phobius"/>
    </source>
</evidence>
<gene>
    <name evidence="2" type="ORF">KQI42_00750</name>
</gene>
<proteinExistence type="predicted"/>
<accession>A0ABS6E142</accession>
<sequence>MSYEFWIEAEKFLYDSFFINLIILGFVFIFIINRLSFIGYNNSKTSNIIFFVVIILFIVFSTNTIVKFNKYKILYEYDRYVNYGIRNNKRTIAVYKYPNGAEKDLYSRLYLVDSFRKVSLYDEEKTSEDVEFLGRDGDNFYFQEKNFISYRELGDYLEIVDNISTPIREGIRFYLKDSRFKDIGFKEKSSHPYLLNYKIPKNMENKKFENPENIKISRQGEFTSGWINPTFGNKLSLSKDK</sequence>
<keyword evidence="1" id="KW-0812">Transmembrane</keyword>
<keyword evidence="1" id="KW-0472">Membrane</keyword>
<comment type="caution">
    <text evidence="2">The sequence shown here is derived from an EMBL/GenBank/DDBJ whole genome shotgun (WGS) entry which is preliminary data.</text>
</comment>